<evidence type="ECO:0000313" key="1">
    <source>
        <dbReference type="EMBL" id="PWC23554.1"/>
    </source>
</evidence>
<dbReference type="RefSeq" id="WP_009112712.1">
    <property type="nucleotide sequence ID" value="NZ_CP034036.1"/>
</dbReference>
<evidence type="ECO:0000313" key="3">
    <source>
        <dbReference type="Proteomes" id="UP000295985"/>
    </source>
</evidence>
<sequence length="107" mass="11510">MNLISTFSSVPYNPISSHDNVQRIARVQSLAGQANQDASSGASEDNEASQLADKMLETQIETLRRQLSTLQSRRGQATGYDSAADIISPAADGINRPTATNQINVYV</sequence>
<reference evidence="2 4" key="2">
    <citation type="submission" date="2018-11" db="EMBL/GenBank/DDBJ databases">
        <title>Genome sequences of Brenneria nigrifluens and Brenneria rubrifaciens.</title>
        <authorList>
            <person name="Poret-Peterson A.T."/>
            <person name="McClean A.E."/>
            <person name="Kluepfel D.A."/>
        </authorList>
    </citation>
    <scope>NUCLEOTIDE SEQUENCE [LARGE SCALE GENOMIC DNA]</scope>
    <source>
        <strain evidence="2 4">ATCC 13028</strain>
    </source>
</reference>
<dbReference type="EMBL" id="QDKK01000021">
    <property type="protein sequence ID" value="PWC23554.1"/>
    <property type="molecule type" value="Genomic_DNA"/>
</dbReference>
<gene>
    <name evidence="1" type="ORF">DDT54_13790</name>
    <name evidence="2" type="ORF">EH206_10365</name>
</gene>
<organism evidence="1 3">
    <name type="scientific">Brenneria nigrifluens DSM 30175 = ATCC 13028</name>
    <dbReference type="NCBI Taxonomy" id="1121120"/>
    <lineage>
        <taxon>Bacteria</taxon>
        <taxon>Pseudomonadati</taxon>
        <taxon>Pseudomonadota</taxon>
        <taxon>Gammaproteobacteria</taxon>
        <taxon>Enterobacterales</taxon>
        <taxon>Pectobacteriaceae</taxon>
        <taxon>Brenneria</taxon>
    </lineage>
</organism>
<keyword evidence="4" id="KW-1185">Reference proteome</keyword>
<evidence type="ECO:0008006" key="5">
    <source>
        <dbReference type="Google" id="ProtNLM"/>
    </source>
</evidence>
<dbReference type="AlphaFoldDB" id="A0A2U1UPK7"/>
<reference evidence="1 3" key="1">
    <citation type="submission" date="2018-04" db="EMBL/GenBank/DDBJ databases">
        <title>Brenneria corticis sp.nov.</title>
        <authorList>
            <person name="Li Y."/>
        </authorList>
    </citation>
    <scope>NUCLEOTIDE SEQUENCE [LARGE SCALE GENOMIC DNA]</scope>
    <source>
        <strain evidence="1 3">LMG 2694</strain>
    </source>
</reference>
<dbReference type="EMBL" id="CP034036">
    <property type="protein sequence ID" value="QCR04535.1"/>
    <property type="molecule type" value="Genomic_DNA"/>
</dbReference>
<name>A0A2U1UPK7_9GAMM</name>
<dbReference type="OrthoDB" id="6420155at2"/>
<dbReference type="Proteomes" id="UP000295985">
    <property type="component" value="Unassembled WGS sequence"/>
</dbReference>
<accession>A0A2U1UPK7</accession>
<dbReference type="Proteomes" id="UP000303847">
    <property type="component" value="Chromosome"/>
</dbReference>
<proteinExistence type="predicted"/>
<evidence type="ECO:0000313" key="4">
    <source>
        <dbReference type="Proteomes" id="UP000303847"/>
    </source>
</evidence>
<protein>
    <recommendedName>
        <fullName evidence="5">FlxA-like family protein</fullName>
    </recommendedName>
</protein>
<evidence type="ECO:0000313" key="2">
    <source>
        <dbReference type="EMBL" id="QCR04535.1"/>
    </source>
</evidence>